<gene>
    <name evidence="3" type="ORF">C9160_15000</name>
    <name evidence="2" type="ORF">R8G00_15195</name>
</gene>
<feature type="domain" description="Mor transcription activator" evidence="1">
    <location>
        <begin position="31"/>
        <end position="131"/>
    </location>
</feature>
<evidence type="ECO:0000313" key="2">
    <source>
        <dbReference type="EMBL" id="MDW9350924.1"/>
    </source>
</evidence>
<dbReference type="Proteomes" id="UP001271591">
    <property type="component" value="Unassembled WGS sequence"/>
</dbReference>
<protein>
    <submittedName>
        <fullName evidence="2">Mor transcription activator family protein</fullName>
    </submittedName>
    <submittedName>
        <fullName evidence="3">Transcriptional regulator</fullName>
    </submittedName>
</protein>
<dbReference type="PANTHER" id="PTHR37812">
    <property type="entry name" value="MU-LIKE PROPHAGE FLUMU PROTEIN C"/>
    <property type="match status" value="1"/>
</dbReference>
<evidence type="ECO:0000313" key="3">
    <source>
        <dbReference type="EMBL" id="TJH20437.1"/>
    </source>
</evidence>
<accession>A0AAQ2I8S3</accession>
<dbReference type="EMBL" id="RRNI01000015">
    <property type="protein sequence ID" value="TJH20437.1"/>
    <property type="molecule type" value="Genomic_DNA"/>
</dbReference>
<organism evidence="3 4">
    <name type="scientific">Escherichia coli</name>
    <dbReference type="NCBI Taxonomy" id="562"/>
    <lineage>
        <taxon>Bacteria</taxon>
        <taxon>Pseudomonadati</taxon>
        <taxon>Pseudomonadota</taxon>
        <taxon>Gammaproteobacteria</taxon>
        <taxon>Enterobacterales</taxon>
        <taxon>Enterobacteriaceae</taxon>
        <taxon>Escherichia</taxon>
    </lineage>
</organism>
<dbReference type="InterPro" id="IPR014875">
    <property type="entry name" value="Mor_transcription_activator"/>
</dbReference>
<dbReference type="Gene3D" id="1.10.10.60">
    <property type="entry name" value="Homeodomain-like"/>
    <property type="match status" value="1"/>
</dbReference>
<reference evidence="3 4" key="1">
    <citation type="submission" date="2018-12" db="EMBL/GenBank/DDBJ databases">
        <title>Food and Water Safety Consortium.</title>
        <authorList>
            <person name="Tyson S."/>
            <person name="Peterson C.-L."/>
            <person name="Olson A."/>
            <person name="Tyler S."/>
            <person name="Cabral J."/>
            <person name="Lynch T."/>
            <person name="Knox N."/>
            <person name="Van Domselaar G."/>
            <person name="Graham M."/>
        </authorList>
    </citation>
    <scope>NUCLEOTIDE SEQUENCE [LARGE SCALE GENOMIC DNA]</scope>
    <source>
        <strain evidence="3 4">FWSEC0384</strain>
    </source>
</reference>
<evidence type="ECO:0000313" key="4">
    <source>
        <dbReference type="Proteomes" id="UP000306700"/>
    </source>
</evidence>
<dbReference type="EMBL" id="JAWPMK010000001">
    <property type="protein sequence ID" value="MDW9350924.1"/>
    <property type="molecule type" value="Genomic_DNA"/>
</dbReference>
<dbReference type="AlphaFoldDB" id="A0AAQ2I8S3"/>
<comment type="caution">
    <text evidence="3">The sequence shown here is derived from an EMBL/GenBank/DDBJ whole genome shotgun (WGS) entry which is preliminary data.</text>
</comment>
<dbReference type="Pfam" id="PF08765">
    <property type="entry name" value="Mor"/>
    <property type="match status" value="1"/>
</dbReference>
<name>A0AAQ2I8S3_ECOLX</name>
<proteinExistence type="predicted"/>
<reference evidence="2" key="2">
    <citation type="submission" date="2023-10" db="EMBL/GenBank/DDBJ databases">
        <title>Draft Genome Sequence of a Shiga toxin-producing Escherichia coli strain from deer meat showing an IS-element integration in the B-subunit of the Shiga toxin Stx2b gene.</title>
        <authorList>
            <person name="Projahn M."/>
            <person name="Borowiak M."/>
        </authorList>
    </citation>
    <scope>NUCLEOTIDE SEQUENCE</scope>
    <source>
        <strain evidence="2">BfR-EC-18960</strain>
    </source>
</reference>
<dbReference type="InterPro" id="IPR052411">
    <property type="entry name" value="c-mor_Regulatory_Protein"/>
</dbReference>
<dbReference type="SUPFAM" id="SSF46689">
    <property type="entry name" value="Homeodomain-like"/>
    <property type="match status" value="1"/>
</dbReference>
<evidence type="ECO:0000259" key="1">
    <source>
        <dbReference type="Pfam" id="PF08765"/>
    </source>
</evidence>
<sequence length="135" mass="15558">MNEQTHHVPKDIERLKFMNDIDGGDKPGDAWCDSLADIVSHSVAELTRNGMEEADAFRIAKRVVAAIAFYAGGRSLYLPTGRSLFAALREYEIYYRWDNGEKLQALRKEYAISETHIYDIIRRLRKKHANKITQD</sequence>
<dbReference type="Proteomes" id="UP000306700">
    <property type="component" value="Unassembled WGS sequence"/>
</dbReference>
<dbReference type="RefSeq" id="WP_001005467.1">
    <property type="nucleotide sequence ID" value="NZ_BRWZ01000002.1"/>
</dbReference>
<dbReference type="InterPro" id="IPR009057">
    <property type="entry name" value="Homeodomain-like_sf"/>
</dbReference>
<dbReference type="PANTHER" id="PTHR37812:SF1">
    <property type="entry name" value="MU-LIKE PROPHAGE FLUMU PROTEIN C"/>
    <property type="match status" value="1"/>
</dbReference>